<dbReference type="InterPro" id="IPR029044">
    <property type="entry name" value="Nucleotide-diphossugar_trans"/>
</dbReference>
<feature type="domain" description="Glycosyltransferase 2-like" evidence="1">
    <location>
        <begin position="330"/>
        <end position="459"/>
    </location>
</feature>
<dbReference type="RefSeq" id="WP_060234293.1">
    <property type="nucleotide sequence ID" value="NZ_LPLU01000060.1"/>
</dbReference>
<dbReference type="AlphaFoldDB" id="A0A108CN64"/>
<gene>
    <name evidence="2" type="ORF">WM16_10495</name>
</gene>
<dbReference type="Gene3D" id="3.90.550.10">
    <property type="entry name" value="Spore Coat Polysaccharide Biosynthesis Protein SpsA, Chain A"/>
    <property type="match status" value="2"/>
</dbReference>
<accession>A0A108CN64</accession>
<reference evidence="2 3" key="1">
    <citation type="submission" date="2015-11" db="EMBL/GenBank/DDBJ databases">
        <title>Expanding the genomic diversity of Burkholderia species for the development of highly accurate diagnostics.</title>
        <authorList>
            <person name="Sahl J."/>
            <person name="Keim P."/>
            <person name="Wagner D."/>
        </authorList>
    </citation>
    <scope>NUCLEOTIDE SEQUENCE [LARGE SCALE GENOMIC DNA]</scope>
    <source>
        <strain evidence="2 3">MSMB782WGS</strain>
    </source>
</reference>
<dbReference type="CDD" id="cd00761">
    <property type="entry name" value="Glyco_tranf_GTA_type"/>
    <property type="match status" value="1"/>
</dbReference>
<dbReference type="SUPFAM" id="SSF53448">
    <property type="entry name" value="Nucleotide-diphospho-sugar transferases"/>
    <property type="match status" value="2"/>
</dbReference>
<name>A0A108CN64_9BURK</name>
<dbReference type="InterPro" id="IPR001173">
    <property type="entry name" value="Glyco_trans_2-like"/>
</dbReference>
<evidence type="ECO:0000313" key="3">
    <source>
        <dbReference type="Proteomes" id="UP000065504"/>
    </source>
</evidence>
<protein>
    <submittedName>
        <fullName evidence="2">Glycosyl transferase family 2</fullName>
    </submittedName>
</protein>
<evidence type="ECO:0000313" key="2">
    <source>
        <dbReference type="EMBL" id="KWK77795.1"/>
    </source>
</evidence>
<proteinExistence type="predicted"/>
<dbReference type="GO" id="GO:0044010">
    <property type="term" value="P:single-species biofilm formation"/>
    <property type="evidence" value="ECO:0007669"/>
    <property type="project" value="TreeGrafter"/>
</dbReference>
<evidence type="ECO:0000259" key="1">
    <source>
        <dbReference type="Pfam" id="PF00535"/>
    </source>
</evidence>
<keyword evidence="2" id="KW-0808">Transferase</keyword>
<comment type="caution">
    <text evidence="2">The sequence shown here is derived from an EMBL/GenBank/DDBJ whole genome shotgun (WGS) entry which is preliminary data.</text>
</comment>
<dbReference type="InterPro" id="IPR050834">
    <property type="entry name" value="Glycosyltransf_2"/>
</dbReference>
<organism evidence="2 3">
    <name type="scientific">Burkholderia ubonensis</name>
    <dbReference type="NCBI Taxonomy" id="101571"/>
    <lineage>
        <taxon>Bacteria</taxon>
        <taxon>Pseudomonadati</taxon>
        <taxon>Pseudomonadota</taxon>
        <taxon>Betaproteobacteria</taxon>
        <taxon>Burkholderiales</taxon>
        <taxon>Burkholderiaceae</taxon>
        <taxon>Burkholderia</taxon>
        <taxon>Burkholderia cepacia complex</taxon>
    </lineage>
</organism>
<dbReference type="GO" id="GO:0016740">
    <property type="term" value="F:transferase activity"/>
    <property type="evidence" value="ECO:0007669"/>
    <property type="project" value="UniProtKB-KW"/>
</dbReference>
<sequence>MGFDRKEASIDYSRDLSLPLVSVVIPCFNQAQYLNESILSALDAYRGPLEIIVVDDGSTAPRTDAYLRAAEAMSPAVRVISQRNAGLSGARNTGIAAANGEFVQLLDADDIIVPPKLDLQVAHFRVAHALDVSISNFLLCDDSRTIFSKHDEAIAHSALDLPDFLYKWERGFAIPIHCALFRRISLMETPFDTSARAKEDWLFWCSLSAGGARMAYVNAHNAIYRQHAQSMRRSYVKMGKSWLHAATKIDAIVSAREPAFFESAVDWFENFYRKHPSYIDEIAQLRGLTSGETSGMSVPRTIPAADLHTQKVERLRAAMAKMSTAAPLISVVIPAYNHFDYIDGCLLSVIEQKDIAIEIICVDDCSSDARTTALLRALQACHPNVRIVLNGENKGISRTQNEAVELARGEYIAFVDCDDELVPGALSRVAQVLAPARECDYLFTDRFDIDENGDEVRRADYGGYPNIAFKNDEGIKDDLLDGMIASHLKVIRRGTYLKSGGSDDAFSGIQDWELALKIAEFGRLRYLHEPLYRHRIHTRSVTSSDSVGQFRKTNIVRRRFATQWLCGGRDRTGPVSRYSSGTGPMPSIDELKEAWRQGRRCEMFVAADVPVPALNFLREFNSYFDRIVWASAEAYAGLVGYVQPGVLAAYVPELCD</sequence>
<feature type="domain" description="Glycosyltransferase 2-like" evidence="1">
    <location>
        <begin position="22"/>
        <end position="184"/>
    </location>
</feature>
<dbReference type="PANTHER" id="PTHR43685:SF2">
    <property type="entry name" value="GLYCOSYLTRANSFERASE 2-LIKE DOMAIN-CONTAINING PROTEIN"/>
    <property type="match status" value="1"/>
</dbReference>
<dbReference type="Pfam" id="PF00535">
    <property type="entry name" value="Glycos_transf_2"/>
    <property type="match status" value="2"/>
</dbReference>
<dbReference type="EMBL" id="LPLU01000060">
    <property type="protein sequence ID" value="KWK77795.1"/>
    <property type="molecule type" value="Genomic_DNA"/>
</dbReference>
<dbReference type="Proteomes" id="UP000065504">
    <property type="component" value="Unassembled WGS sequence"/>
</dbReference>
<dbReference type="PANTHER" id="PTHR43685">
    <property type="entry name" value="GLYCOSYLTRANSFERASE"/>
    <property type="match status" value="1"/>
</dbReference>